<reference evidence="1" key="1">
    <citation type="journal article" date="2015" name="Nature">
        <title>Complex archaea that bridge the gap between prokaryotes and eukaryotes.</title>
        <authorList>
            <person name="Spang A."/>
            <person name="Saw J.H."/>
            <person name="Jorgensen S.L."/>
            <person name="Zaremba-Niedzwiedzka K."/>
            <person name="Martijn J."/>
            <person name="Lind A.E."/>
            <person name="van Eijk R."/>
            <person name="Schleper C."/>
            <person name="Guy L."/>
            <person name="Ettema T.J."/>
        </authorList>
    </citation>
    <scope>NUCLEOTIDE SEQUENCE</scope>
</reference>
<name>A0A0F9G4K1_9ZZZZ</name>
<dbReference type="AlphaFoldDB" id="A0A0F9G4K1"/>
<organism evidence="1">
    <name type="scientific">marine sediment metagenome</name>
    <dbReference type="NCBI Taxonomy" id="412755"/>
    <lineage>
        <taxon>unclassified sequences</taxon>
        <taxon>metagenomes</taxon>
        <taxon>ecological metagenomes</taxon>
    </lineage>
</organism>
<dbReference type="EMBL" id="LAZR01027823">
    <property type="protein sequence ID" value="KKL64495.1"/>
    <property type="molecule type" value="Genomic_DNA"/>
</dbReference>
<accession>A0A0F9G4K1</accession>
<evidence type="ECO:0000313" key="1">
    <source>
        <dbReference type="EMBL" id="KKL64495.1"/>
    </source>
</evidence>
<protein>
    <submittedName>
        <fullName evidence="1">Uncharacterized protein</fullName>
    </submittedName>
</protein>
<proteinExistence type="predicted"/>
<gene>
    <name evidence="1" type="ORF">LCGC14_2164420</name>
</gene>
<comment type="caution">
    <text evidence="1">The sequence shown here is derived from an EMBL/GenBank/DDBJ whole genome shotgun (WGS) entry which is preliminary data.</text>
</comment>
<sequence length="135" mass="14819">MAIRYQIFKQELDDDPLTRGYSSMTNAEVTVDLTDTDTGRTRNRTEMSASEVFNAIEQTAFNALSVTDKQLVWDILHLVTLNPFGLEATLFIDIFGSGTATIIALQAARLQNISKAEEIGIGGVKEGHVERVRGG</sequence>